<keyword evidence="2" id="KW-1185">Reference proteome</keyword>
<evidence type="ECO:0000313" key="1">
    <source>
        <dbReference type="EMBL" id="SEM45421.1"/>
    </source>
</evidence>
<sequence>MYLKKIDCKEFIYECDGHEEHVCWHDNPPNSCEECICKGGDINPKTGKRFKPSTVKAYQSKFMETEIIK</sequence>
<accession>A0A1H7YHM5</accession>
<reference evidence="1 2" key="1">
    <citation type="submission" date="2016-10" db="EMBL/GenBank/DDBJ databases">
        <authorList>
            <person name="de Groot N.N."/>
        </authorList>
    </citation>
    <scope>NUCLEOTIDE SEQUENCE [LARGE SCALE GENOMIC DNA]</scope>
    <source>
        <strain evidence="1 2">CGMCC 1.5070</strain>
    </source>
</reference>
<organism evidence="1 2">
    <name type="scientific">Hydrogenoanaerobacterium saccharovorans</name>
    <dbReference type="NCBI Taxonomy" id="474960"/>
    <lineage>
        <taxon>Bacteria</taxon>
        <taxon>Bacillati</taxon>
        <taxon>Bacillota</taxon>
        <taxon>Clostridia</taxon>
        <taxon>Eubacteriales</taxon>
        <taxon>Oscillospiraceae</taxon>
        <taxon>Hydrogenoanaerobacterium</taxon>
    </lineage>
</organism>
<proteinExistence type="predicted"/>
<gene>
    <name evidence="1" type="ORF">SAMN05216180_0041</name>
</gene>
<dbReference type="Proteomes" id="UP000199158">
    <property type="component" value="Unassembled WGS sequence"/>
</dbReference>
<dbReference type="STRING" id="474960.SAMN05216180_0041"/>
<dbReference type="EMBL" id="FOCG01000001">
    <property type="protein sequence ID" value="SEM45421.1"/>
    <property type="molecule type" value="Genomic_DNA"/>
</dbReference>
<protein>
    <submittedName>
        <fullName evidence="1">Uncharacterized protein</fullName>
    </submittedName>
</protein>
<evidence type="ECO:0000313" key="2">
    <source>
        <dbReference type="Proteomes" id="UP000199158"/>
    </source>
</evidence>
<dbReference type="AlphaFoldDB" id="A0A1H7YHM5"/>
<name>A0A1H7YHM5_9FIRM</name>